<dbReference type="Proteomes" id="UP000035425">
    <property type="component" value="Unassembled WGS sequence"/>
</dbReference>
<dbReference type="InterPro" id="IPR042095">
    <property type="entry name" value="SUMF_sf"/>
</dbReference>
<feature type="binding site" evidence="4">
    <location>
        <begin position="96"/>
        <end position="99"/>
    </location>
    <ligand>
        <name>gamma-L-glutamyl-L-cysteine</name>
        <dbReference type="ChEBI" id="CHEBI:58173"/>
    </ligand>
</feature>
<comment type="function">
    <text evidence="4">Catalyzes the oxidative sulfurization of hercynine (N-alpha,N-alpha,N-alpha-trimethyl-L-histidine) into hercynyl-gamma-L-glutamyl-L-cysteine sulfoxide, a step in the biosynthesis pathway of ergothioneine.</text>
</comment>
<feature type="binding site" evidence="4">
    <location>
        <position position="62"/>
    </location>
    <ligand>
        <name>Fe cation</name>
        <dbReference type="ChEBI" id="CHEBI:24875"/>
    </ligand>
</feature>
<keyword evidence="4" id="KW-0479">Metal-binding</keyword>
<reference evidence="8 9" key="1">
    <citation type="submission" date="2014-12" db="EMBL/GenBank/DDBJ databases">
        <title>Frankia sp. BMG5.1 draft genome.</title>
        <authorList>
            <person name="Gtari M."/>
            <person name="Ghodhbane-Gtari F."/>
            <person name="Nouioui I."/>
            <person name="Ktari A."/>
            <person name="Hezbri K."/>
            <person name="Mimouni W."/>
            <person name="Sbissi I."/>
            <person name="Ayari A."/>
            <person name="Yamanaka T."/>
            <person name="Normand P."/>
            <person name="Tisa L.S."/>
            <person name="Boudabous A."/>
        </authorList>
    </citation>
    <scope>NUCLEOTIDE SEQUENCE [LARGE SCALE GENOMIC DNA]</scope>
    <source>
        <strain evidence="8 9">BMG5.1</strain>
    </source>
</reference>
<feature type="binding site" evidence="4">
    <location>
        <position position="182"/>
    </location>
    <ligand>
        <name>Fe cation</name>
        <dbReference type="ChEBI" id="CHEBI:24875"/>
    </ligand>
</feature>
<protein>
    <recommendedName>
        <fullName evidence="4">Hercynine oxygenase</fullName>
        <ecNumber evidence="4">1.14.99.50</ecNumber>
    </recommendedName>
    <alternativeName>
        <fullName evidence="4">Gamma-glutamyl hercynylcysteine S-oxide synthase</fullName>
    </alternativeName>
</protein>
<dbReference type="HAMAP" id="MF_02035">
    <property type="entry name" value="EgtB"/>
    <property type="match status" value="1"/>
</dbReference>
<dbReference type="Pfam" id="PF03781">
    <property type="entry name" value="FGE-sulfatase"/>
    <property type="match status" value="2"/>
</dbReference>
<gene>
    <name evidence="4" type="primary">egtB</name>
    <name evidence="8" type="ORF">FrCorBMG51_14495</name>
</gene>
<evidence type="ECO:0000256" key="5">
    <source>
        <dbReference type="SAM" id="MobiDB-lite"/>
    </source>
</evidence>
<feature type="domain" description="DinB-like" evidence="7">
    <location>
        <begin position="27"/>
        <end position="186"/>
    </location>
</feature>
<dbReference type="InterPro" id="IPR051043">
    <property type="entry name" value="Sulfatase_Mod_Factor_Kinase"/>
</dbReference>
<evidence type="ECO:0000259" key="7">
    <source>
        <dbReference type="Pfam" id="PF12867"/>
    </source>
</evidence>
<name>A0ABR5F2M2_9ACTN</name>
<dbReference type="InterPro" id="IPR024775">
    <property type="entry name" value="DinB-like"/>
</dbReference>
<accession>A0ABR5F2M2</accession>
<feature type="binding site" evidence="4">
    <location>
        <position position="495"/>
    </location>
    <ligand>
        <name>gamma-L-glutamyl-L-cysteine</name>
        <dbReference type="ChEBI" id="CHEBI:58173"/>
    </ligand>
</feature>
<evidence type="ECO:0000256" key="1">
    <source>
        <dbReference type="ARBA" id="ARBA00023002"/>
    </source>
</evidence>
<evidence type="ECO:0000256" key="3">
    <source>
        <dbReference type="ARBA" id="ARBA00037882"/>
    </source>
</evidence>
<dbReference type="InterPro" id="IPR016187">
    <property type="entry name" value="CTDL_fold"/>
</dbReference>
<evidence type="ECO:0000256" key="2">
    <source>
        <dbReference type="ARBA" id="ARBA00023004"/>
    </source>
</evidence>
<dbReference type="Gene3D" id="3.90.1580.10">
    <property type="entry name" value="paralog of FGE (formylglycine-generating enzyme)"/>
    <property type="match status" value="1"/>
</dbReference>
<comment type="pathway">
    <text evidence="3 4">Amino-acid biosynthesis; ergothioneine biosynthesis.</text>
</comment>
<comment type="cofactor">
    <cofactor evidence="4">
        <name>Fe(2+)</name>
        <dbReference type="ChEBI" id="CHEBI:29033"/>
    </cofactor>
</comment>
<keyword evidence="1 4" id="KW-0560">Oxidoreductase</keyword>
<feature type="domain" description="Sulfatase-modifying factor enzyme-like" evidence="6">
    <location>
        <begin position="463"/>
        <end position="506"/>
    </location>
</feature>
<comment type="similarity">
    <text evidence="4">Belongs to the EgtB family.</text>
</comment>
<dbReference type="SUPFAM" id="SSF56436">
    <property type="entry name" value="C-type lectin-like"/>
    <property type="match status" value="1"/>
</dbReference>
<evidence type="ECO:0000259" key="6">
    <source>
        <dbReference type="Pfam" id="PF03781"/>
    </source>
</evidence>
<dbReference type="Gene3D" id="1.20.120.450">
    <property type="entry name" value="dinb family like domain"/>
    <property type="match status" value="1"/>
</dbReference>
<proteinExistence type="inferred from homology"/>
<feature type="binding site" evidence="4">
    <location>
        <position position="178"/>
    </location>
    <ligand>
        <name>Fe cation</name>
        <dbReference type="ChEBI" id="CHEBI:24875"/>
    </ligand>
</feature>
<dbReference type="SUPFAM" id="SSF109854">
    <property type="entry name" value="DinB/YfiT-like putative metalloenzymes"/>
    <property type="match status" value="1"/>
</dbReference>
<dbReference type="PANTHER" id="PTHR23150:SF36">
    <property type="entry name" value="HERCYNINE OXYGENASE"/>
    <property type="match status" value="1"/>
</dbReference>
<keyword evidence="9" id="KW-1185">Reference proteome</keyword>
<evidence type="ECO:0000313" key="8">
    <source>
        <dbReference type="EMBL" id="KLL10964.1"/>
    </source>
</evidence>
<feature type="binding site" evidence="4">
    <location>
        <position position="491"/>
    </location>
    <ligand>
        <name>gamma-L-glutamyl-L-cysteine</name>
        <dbReference type="ChEBI" id="CHEBI:58173"/>
    </ligand>
</feature>
<dbReference type="InterPro" id="IPR032890">
    <property type="entry name" value="EgtB_Actinobacteria"/>
</dbReference>
<feature type="region of interest" description="Disordered" evidence="5">
    <location>
        <begin position="358"/>
        <end position="377"/>
    </location>
</feature>
<keyword evidence="2 4" id="KW-0408">Iron</keyword>
<dbReference type="EMBL" id="JWIO01000022">
    <property type="protein sequence ID" value="KLL10964.1"/>
    <property type="molecule type" value="Genomic_DNA"/>
</dbReference>
<dbReference type="InterPro" id="IPR034660">
    <property type="entry name" value="DinB/YfiT-like"/>
</dbReference>
<sequence>MGDGMMTTRPTTQLITRLTTDEIVRALADSRARSLAYTDLDDDDLRRQHSPLMSPLVWDLAHIGNYEESWLLRAVAGSRPLRPGIDDIYDAFRHPRADRPALPLLGPAQARSYLDEVRGAVLGVLARLNPDTLLSSTTWVVSDSGPSPRMADMVGAPSPGSRAALLTGGFVYGLVVQHEHQHDETMLATHQLRTGAPIIGDRAAPPPGRPVPAAEILIPAGEFTMGTDGDTAGTAWAYDNERPAHRVYVPAFFIGTLPVSNAAHAAFIEDGGYHDERLWSAAGWAWRCRAGLTAPQFWRREGDAWIRRRFGRDEPVPMDEPVQHVCWYEAQAHARWAGRRLPTEAEWEKACAHDPVTGRSRRFPWGDSEPTPERANLGQAATRPAPLGAYPAGASAYGVEQMIGDVWEWTAGDFVGYPGFRSFPYREYSEVFFPSAPGAGKGPPAGAVGAAAANGVAGAADVAEYAGFKVLRGGSWATHHSAVRATFRNWDHPIRRQIFAGFRLARDA</sequence>
<dbReference type="InterPro" id="IPR005532">
    <property type="entry name" value="SUMF_dom"/>
</dbReference>
<organism evidence="8 9">
    <name type="scientific">Protofrankia coriariae</name>
    <dbReference type="NCBI Taxonomy" id="1562887"/>
    <lineage>
        <taxon>Bacteria</taxon>
        <taxon>Bacillati</taxon>
        <taxon>Actinomycetota</taxon>
        <taxon>Actinomycetes</taxon>
        <taxon>Frankiales</taxon>
        <taxon>Frankiaceae</taxon>
        <taxon>Protofrankia</taxon>
    </lineage>
</organism>
<evidence type="ECO:0000313" key="9">
    <source>
        <dbReference type="Proteomes" id="UP000035425"/>
    </source>
</evidence>
<dbReference type="EC" id="1.14.99.50" evidence="4"/>
<dbReference type="Pfam" id="PF12867">
    <property type="entry name" value="DinB_2"/>
    <property type="match status" value="1"/>
</dbReference>
<comment type="catalytic activity">
    <reaction evidence="4">
        <text>gamma-L-glutamyl-L-cysteine + hercynine + O2 = gamma-L-glutamyl-hercynylcysteine S-oxide + H2O</text>
        <dbReference type="Rhea" id="RHEA:42672"/>
        <dbReference type="ChEBI" id="CHEBI:15377"/>
        <dbReference type="ChEBI" id="CHEBI:15379"/>
        <dbReference type="ChEBI" id="CHEBI:15781"/>
        <dbReference type="ChEBI" id="CHEBI:58173"/>
        <dbReference type="ChEBI" id="CHEBI:82703"/>
        <dbReference type="EC" id="1.14.99.50"/>
    </reaction>
</comment>
<keyword evidence="4" id="KW-0503">Monooxygenase</keyword>
<feature type="domain" description="Sulfatase-modifying factor enzyme-like" evidence="6">
    <location>
        <begin position="214"/>
        <end position="434"/>
    </location>
</feature>
<dbReference type="PANTHER" id="PTHR23150">
    <property type="entry name" value="SULFATASE MODIFYING FACTOR 1, 2"/>
    <property type="match status" value="1"/>
</dbReference>
<comment type="caution">
    <text evidence="8">The sequence shown here is derived from an EMBL/GenBank/DDBJ whole genome shotgun (WGS) entry which is preliminary data.</text>
</comment>
<evidence type="ECO:0000256" key="4">
    <source>
        <dbReference type="HAMAP-Rule" id="MF_02035"/>
    </source>
</evidence>